<dbReference type="EMBL" id="JBHTIZ010000011">
    <property type="protein sequence ID" value="MFD0983792.1"/>
    <property type="molecule type" value="Genomic_DNA"/>
</dbReference>
<evidence type="ECO:0000313" key="1">
    <source>
        <dbReference type="EMBL" id="MFD0983792.1"/>
    </source>
</evidence>
<dbReference type="Proteomes" id="UP001597051">
    <property type="component" value="Unassembled WGS sequence"/>
</dbReference>
<proteinExistence type="predicted"/>
<accession>A0ABW3J2I6</accession>
<reference evidence="2" key="1">
    <citation type="journal article" date="2019" name="Int. J. Syst. Evol. Microbiol.">
        <title>The Global Catalogue of Microorganisms (GCM) 10K type strain sequencing project: providing services to taxonomists for standard genome sequencing and annotation.</title>
        <authorList>
            <consortium name="The Broad Institute Genomics Platform"/>
            <consortium name="The Broad Institute Genome Sequencing Center for Infectious Disease"/>
            <person name="Wu L."/>
            <person name="Ma J."/>
        </authorList>
    </citation>
    <scope>NUCLEOTIDE SEQUENCE [LARGE SCALE GENOMIC DNA]</scope>
    <source>
        <strain evidence="2">CECT 7649</strain>
    </source>
</reference>
<dbReference type="PROSITE" id="PS51257">
    <property type="entry name" value="PROKAR_LIPOPROTEIN"/>
    <property type="match status" value="1"/>
</dbReference>
<gene>
    <name evidence="1" type="ORF">ACFQ0S_04810</name>
</gene>
<keyword evidence="2" id="KW-1185">Reference proteome</keyword>
<protein>
    <recommendedName>
        <fullName evidence="3">Lipoprotein</fullName>
    </recommendedName>
</protein>
<sequence>MKILYLIITLILLTSCAPRRVCGGSGGKRCVETTIKSHSKTIS</sequence>
<comment type="caution">
    <text evidence="1">The sequence shown here is derived from an EMBL/GenBank/DDBJ whole genome shotgun (WGS) entry which is preliminary data.</text>
</comment>
<dbReference type="RefSeq" id="WP_379754619.1">
    <property type="nucleotide sequence ID" value="NZ_JBHSYB010000012.1"/>
</dbReference>
<evidence type="ECO:0000313" key="2">
    <source>
        <dbReference type="Proteomes" id="UP001597051"/>
    </source>
</evidence>
<organism evidence="1 2">
    <name type="scientific">Flavobacterium myungsuense</name>
    <dbReference type="NCBI Taxonomy" id="651823"/>
    <lineage>
        <taxon>Bacteria</taxon>
        <taxon>Pseudomonadati</taxon>
        <taxon>Bacteroidota</taxon>
        <taxon>Flavobacteriia</taxon>
        <taxon>Flavobacteriales</taxon>
        <taxon>Flavobacteriaceae</taxon>
        <taxon>Flavobacterium</taxon>
    </lineage>
</organism>
<name>A0ABW3J2I6_9FLAO</name>
<evidence type="ECO:0008006" key="3">
    <source>
        <dbReference type="Google" id="ProtNLM"/>
    </source>
</evidence>